<gene>
    <name evidence="1" type="ORF">EVAR_67819_1</name>
</gene>
<name>A0A4C1ZR96_EUMVA</name>
<dbReference type="EMBL" id="BGZK01002073">
    <property type="protein sequence ID" value="GBP90298.1"/>
    <property type="molecule type" value="Genomic_DNA"/>
</dbReference>
<reference evidence="1 2" key="1">
    <citation type="journal article" date="2019" name="Commun. Biol.">
        <title>The bagworm genome reveals a unique fibroin gene that provides high tensile strength.</title>
        <authorList>
            <person name="Kono N."/>
            <person name="Nakamura H."/>
            <person name="Ohtoshi R."/>
            <person name="Tomita M."/>
            <person name="Numata K."/>
            <person name="Arakawa K."/>
        </authorList>
    </citation>
    <scope>NUCLEOTIDE SEQUENCE [LARGE SCALE GENOMIC DNA]</scope>
</reference>
<comment type="caution">
    <text evidence="1">The sequence shown here is derived from an EMBL/GenBank/DDBJ whole genome shotgun (WGS) entry which is preliminary data.</text>
</comment>
<dbReference type="Proteomes" id="UP000299102">
    <property type="component" value="Unassembled WGS sequence"/>
</dbReference>
<organism evidence="1 2">
    <name type="scientific">Eumeta variegata</name>
    <name type="common">Bagworm moth</name>
    <name type="synonym">Eumeta japonica</name>
    <dbReference type="NCBI Taxonomy" id="151549"/>
    <lineage>
        <taxon>Eukaryota</taxon>
        <taxon>Metazoa</taxon>
        <taxon>Ecdysozoa</taxon>
        <taxon>Arthropoda</taxon>
        <taxon>Hexapoda</taxon>
        <taxon>Insecta</taxon>
        <taxon>Pterygota</taxon>
        <taxon>Neoptera</taxon>
        <taxon>Endopterygota</taxon>
        <taxon>Lepidoptera</taxon>
        <taxon>Glossata</taxon>
        <taxon>Ditrysia</taxon>
        <taxon>Tineoidea</taxon>
        <taxon>Psychidae</taxon>
        <taxon>Oiketicinae</taxon>
        <taxon>Eumeta</taxon>
    </lineage>
</organism>
<dbReference type="AlphaFoldDB" id="A0A4C1ZR96"/>
<accession>A0A4C1ZR96</accession>
<evidence type="ECO:0000313" key="1">
    <source>
        <dbReference type="EMBL" id="GBP90298.1"/>
    </source>
</evidence>
<keyword evidence="2" id="KW-1185">Reference proteome</keyword>
<sequence length="88" mass="9345">MARESPPWLSSLCCACARLGRPPALGGDVIASTACIISEYKREAVASGVAFRIVSESAGLSPLLLPPFRQPNPHPLDILFPPKRPAAH</sequence>
<evidence type="ECO:0000313" key="2">
    <source>
        <dbReference type="Proteomes" id="UP000299102"/>
    </source>
</evidence>
<protein>
    <submittedName>
        <fullName evidence="1">Uncharacterized protein</fullName>
    </submittedName>
</protein>
<proteinExistence type="predicted"/>